<dbReference type="EMBL" id="CP023693">
    <property type="protein sequence ID" value="QEV33318.1"/>
    <property type="molecule type" value="Genomic_DNA"/>
</dbReference>
<dbReference type="SUPFAM" id="SSF103473">
    <property type="entry name" value="MFS general substrate transporter"/>
    <property type="match status" value="1"/>
</dbReference>
<keyword evidence="5" id="KW-1185">Reference proteome</keyword>
<dbReference type="Proteomes" id="UP000326029">
    <property type="component" value="Chromosome"/>
</dbReference>
<dbReference type="Proteomes" id="UP000642014">
    <property type="component" value="Unassembled WGS sequence"/>
</dbReference>
<evidence type="ECO:0000313" key="6">
    <source>
        <dbReference type="Proteomes" id="UP000642014"/>
    </source>
</evidence>
<evidence type="ECO:0000256" key="1">
    <source>
        <dbReference type="SAM" id="MobiDB-lite"/>
    </source>
</evidence>
<keyword evidence="2" id="KW-0812">Transmembrane</keyword>
<proteinExistence type="predicted"/>
<feature type="compositionally biased region" description="Low complexity" evidence="1">
    <location>
        <begin position="187"/>
        <end position="200"/>
    </location>
</feature>
<dbReference type="EMBL" id="BMSJ01000009">
    <property type="protein sequence ID" value="GGR37606.1"/>
    <property type="molecule type" value="Genomic_DNA"/>
</dbReference>
<evidence type="ECO:0000313" key="5">
    <source>
        <dbReference type="Proteomes" id="UP000326029"/>
    </source>
</evidence>
<feature type="transmembrane region" description="Helical" evidence="2">
    <location>
        <begin position="115"/>
        <end position="133"/>
    </location>
</feature>
<feature type="compositionally biased region" description="Gly residues" evidence="1">
    <location>
        <begin position="238"/>
        <end position="247"/>
    </location>
</feature>
<evidence type="ECO:0000256" key="2">
    <source>
        <dbReference type="SAM" id="Phobius"/>
    </source>
</evidence>
<keyword evidence="2" id="KW-0472">Membrane</keyword>
<reference evidence="4 5" key="2">
    <citation type="submission" date="2017-09" db="EMBL/GenBank/DDBJ databases">
        <authorList>
            <person name="Lee N."/>
            <person name="Cho B.-K."/>
        </authorList>
    </citation>
    <scope>NUCLEOTIDE SEQUENCE [LARGE SCALE GENOMIC DNA]</scope>
    <source>
        <strain evidence="4 5">ATCC 19740</strain>
    </source>
</reference>
<dbReference type="RefSeq" id="WP_152370289.1">
    <property type="nucleotide sequence ID" value="NZ_BMSJ01000009.1"/>
</dbReference>
<protein>
    <recommendedName>
        <fullName evidence="7">VanZ family protein</fullName>
    </recommendedName>
</protein>
<feature type="region of interest" description="Disordered" evidence="1">
    <location>
        <begin position="139"/>
        <end position="247"/>
    </location>
</feature>
<feature type="transmembrane region" description="Helical" evidence="2">
    <location>
        <begin position="51"/>
        <end position="72"/>
    </location>
</feature>
<gene>
    <name evidence="4" type="ORF">CP977_15030</name>
    <name evidence="3" type="ORF">GCM10010497_45510</name>
</gene>
<sequence>MIRNVAGAVLALAGATAAVLSPFRAWYDGRHGRDYALDELFTGISEAKADLWWSLLLPFAFAALLTLVGLVLRSRLLVALAGLVVLGFTVFWMVRVGQYEGSLTVGGDGTGLGDGVANALGGGILLLLGALVMSGRRRKRERREDRREVLREPEEPRAYAPPSGPDPRATPVSDPYGAPAGDPREASSPGPYDPYDPYGSEPTRTFDVPGQGRDRDQGREWGQGPDQGQDPDRDRGPDQGGPGTGPR</sequence>
<reference evidence="3 6" key="1">
    <citation type="journal article" date="2014" name="Int. J. Syst. Evol. Microbiol.">
        <title>Complete genome sequence of Corynebacterium casei LMG S-19264T (=DSM 44701T), isolated from a smear-ripened cheese.</title>
        <authorList>
            <consortium name="US DOE Joint Genome Institute (JGI-PGF)"/>
            <person name="Walter F."/>
            <person name="Albersmeier A."/>
            <person name="Kalinowski J."/>
            <person name="Ruckert C."/>
        </authorList>
    </citation>
    <scope>NUCLEOTIDE SEQUENCE [LARGE SCALE GENOMIC DNA]</scope>
    <source>
        <strain evidence="3 6">JCM 4205</strain>
    </source>
</reference>
<reference evidence="3" key="3">
    <citation type="submission" date="2023-08" db="EMBL/GenBank/DDBJ databases">
        <authorList>
            <person name="Sun Q."/>
            <person name="Ohkuma M."/>
        </authorList>
    </citation>
    <scope>NUCLEOTIDE SEQUENCE</scope>
    <source>
        <strain evidence="3">JCM 4205</strain>
    </source>
</reference>
<organism evidence="3 6">
    <name type="scientific">Streptomyces cinereoruber</name>
    <dbReference type="NCBI Taxonomy" id="67260"/>
    <lineage>
        <taxon>Bacteria</taxon>
        <taxon>Bacillati</taxon>
        <taxon>Actinomycetota</taxon>
        <taxon>Actinomycetes</taxon>
        <taxon>Kitasatosporales</taxon>
        <taxon>Streptomycetaceae</taxon>
        <taxon>Streptomyces</taxon>
    </lineage>
</organism>
<keyword evidence="2" id="KW-1133">Transmembrane helix</keyword>
<dbReference type="GeneID" id="95455084"/>
<evidence type="ECO:0000313" key="4">
    <source>
        <dbReference type="EMBL" id="QEV33318.1"/>
    </source>
</evidence>
<feature type="compositionally biased region" description="Basic and acidic residues" evidence="1">
    <location>
        <begin position="142"/>
        <end position="157"/>
    </location>
</feature>
<feature type="transmembrane region" description="Helical" evidence="2">
    <location>
        <begin position="77"/>
        <end position="95"/>
    </location>
</feature>
<evidence type="ECO:0008006" key="7">
    <source>
        <dbReference type="Google" id="ProtNLM"/>
    </source>
</evidence>
<accession>A0AAV4KMV4</accession>
<dbReference type="InterPro" id="IPR036259">
    <property type="entry name" value="MFS_trans_sf"/>
</dbReference>
<name>A0AAV4KMV4_9ACTN</name>
<evidence type="ECO:0000313" key="3">
    <source>
        <dbReference type="EMBL" id="GGR37606.1"/>
    </source>
</evidence>
<dbReference type="AlphaFoldDB" id="A0AAV4KMV4"/>